<reference evidence="2 3" key="1">
    <citation type="submission" date="2019-07" db="EMBL/GenBank/DDBJ databases">
        <authorList>
            <person name="Kim J."/>
        </authorList>
    </citation>
    <scope>NUCLEOTIDE SEQUENCE [LARGE SCALE GENOMIC DNA]</scope>
    <source>
        <strain evidence="2 3">JC52</strain>
    </source>
</reference>
<dbReference type="OrthoDB" id="2186666at2"/>
<dbReference type="InterPro" id="IPR001387">
    <property type="entry name" value="Cro/C1-type_HTH"/>
</dbReference>
<dbReference type="CDD" id="cd00093">
    <property type="entry name" value="HTH_XRE"/>
    <property type="match status" value="1"/>
</dbReference>
<evidence type="ECO:0000259" key="1">
    <source>
        <dbReference type="PROSITE" id="PS50943"/>
    </source>
</evidence>
<dbReference type="Gene3D" id="1.10.260.40">
    <property type="entry name" value="lambda repressor-like DNA-binding domains"/>
    <property type="match status" value="1"/>
</dbReference>
<name>A0A559KCU2_9BACL</name>
<dbReference type="Proteomes" id="UP000317036">
    <property type="component" value="Unassembled WGS sequence"/>
</dbReference>
<dbReference type="SUPFAM" id="SSF47413">
    <property type="entry name" value="lambda repressor-like DNA-binding domains"/>
    <property type="match status" value="1"/>
</dbReference>
<evidence type="ECO:0000313" key="2">
    <source>
        <dbReference type="EMBL" id="TVY09941.1"/>
    </source>
</evidence>
<organism evidence="2 3">
    <name type="scientific">Paenibacillus cremeus</name>
    <dbReference type="NCBI Taxonomy" id="2163881"/>
    <lineage>
        <taxon>Bacteria</taxon>
        <taxon>Bacillati</taxon>
        <taxon>Bacillota</taxon>
        <taxon>Bacilli</taxon>
        <taxon>Bacillales</taxon>
        <taxon>Paenibacillaceae</taxon>
        <taxon>Paenibacillus</taxon>
    </lineage>
</organism>
<dbReference type="Pfam" id="PF01381">
    <property type="entry name" value="HTH_3"/>
    <property type="match status" value="1"/>
</dbReference>
<dbReference type="AlphaFoldDB" id="A0A559KCU2"/>
<accession>A0A559KCU2</accession>
<feature type="domain" description="HTH cro/C1-type" evidence="1">
    <location>
        <begin position="37"/>
        <end position="85"/>
    </location>
</feature>
<dbReference type="InterPro" id="IPR010982">
    <property type="entry name" value="Lambda_DNA-bd_dom_sf"/>
</dbReference>
<comment type="caution">
    <text evidence="2">The sequence shown here is derived from an EMBL/GenBank/DDBJ whole genome shotgun (WGS) entry which is preliminary data.</text>
</comment>
<gene>
    <name evidence="2" type="ORF">FPZ49_11255</name>
</gene>
<proteinExistence type="predicted"/>
<protein>
    <submittedName>
        <fullName evidence="2">Helix-turn-helix transcriptional regulator</fullName>
    </submittedName>
</protein>
<dbReference type="GO" id="GO:0003677">
    <property type="term" value="F:DNA binding"/>
    <property type="evidence" value="ECO:0007669"/>
    <property type="project" value="InterPro"/>
</dbReference>
<keyword evidence="3" id="KW-1185">Reference proteome</keyword>
<evidence type="ECO:0000313" key="3">
    <source>
        <dbReference type="Proteomes" id="UP000317036"/>
    </source>
</evidence>
<sequence length="88" mass="10186">MGKYVILKIGDVQSPNFLYIGKQKFTLYERLNDVDYKQLINERGIKQQFLADKLGISKTMMSLFLSGKKNLSPEKISMLNKLLNVKEE</sequence>
<dbReference type="PROSITE" id="PS50943">
    <property type="entry name" value="HTH_CROC1"/>
    <property type="match status" value="1"/>
</dbReference>
<dbReference type="EMBL" id="VNJI01000011">
    <property type="protein sequence ID" value="TVY09941.1"/>
    <property type="molecule type" value="Genomic_DNA"/>
</dbReference>